<reference evidence="2" key="2">
    <citation type="submission" date="2023-06" db="EMBL/GenBank/DDBJ databases">
        <authorList>
            <consortium name="Lawrence Berkeley National Laboratory"/>
            <person name="Mondo S.J."/>
            <person name="Hensen N."/>
            <person name="Bonometti L."/>
            <person name="Westerberg I."/>
            <person name="Brannstrom I.O."/>
            <person name="Guillou S."/>
            <person name="Cros-Aarteil S."/>
            <person name="Calhoun S."/>
            <person name="Haridas S."/>
            <person name="Kuo A."/>
            <person name="Pangilinan J."/>
            <person name="Riley R."/>
            <person name="Labutti K."/>
            <person name="Andreopoulos B."/>
            <person name="Lipzen A."/>
            <person name="Chen C."/>
            <person name="Yanf M."/>
            <person name="Daum C."/>
            <person name="Ng V."/>
            <person name="Clum A."/>
            <person name="Steindorff A."/>
            <person name="Ohm R."/>
            <person name="Martin F."/>
            <person name="Silar P."/>
            <person name="Natvig D."/>
            <person name="Lalanne C."/>
            <person name="Gautier V."/>
            <person name="Ament-Velasquez S.L."/>
            <person name="Kruys A."/>
            <person name="Hutchinson M.I."/>
            <person name="Powell A.J."/>
            <person name="Barry K."/>
            <person name="Miller A.N."/>
            <person name="Grigoriev I.V."/>
            <person name="Debuchy R."/>
            <person name="Gladieux P."/>
            <person name="Thoren M.H."/>
            <person name="Johannesson H."/>
        </authorList>
    </citation>
    <scope>NUCLEOTIDE SEQUENCE</scope>
    <source>
        <strain evidence="2">CBS 626.80</strain>
    </source>
</reference>
<dbReference type="AlphaFoldDB" id="A0AAN6P0Q7"/>
<comment type="caution">
    <text evidence="2">The sequence shown here is derived from an EMBL/GenBank/DDBJ whole genome shotgun (WGS) entry which is preliminary data.</text>
</comment>
<proteinExistence type="predicted"/>
<evidence type="ECO:0000256" key="1">
    <source>
        <dbReference type="SAM" id="Phobius"/>
    </source>
</evidence>
<evidence type="ECO:0000313" key="2">
    <source>
        <dbReference type="EMBL" id="KAK3953412.1"/>
    </source>
</evidence>
<dbReference type="Proteomes" id="UP001303222">
    <property type="component" value="Unassembled WGS sequence"/>
</dbReference>
<keyword evidence="1" id="KW-1133">Transmembrane helix</keyword>
<gene>
    <name evidence="2" type="ORF">QBC32DRAFT_338813</name>
</gene>
<protein>
    <submittedName>
        <fullName evidence="2">Uncharacterized protein</fullName>
    </submittedName>
</protein>
<organism evidence="2 3">
    <name type="scientific">Pseudoneurospora amorphoporcata</name>
    <dbReference type="NCBI Taxonomy" id="241081"/>
    <lineage>
        <taxon>Eukaryota</taxon>
        <taxon>Fungi</taxon>
        <taxon>Dikarya</taxon>
        <taxon>Ascomycota</taxon>
        <taxon>Pezizomycotina</taxon>
        <taxon>Sordariomycetes</taxon>
        <taxon>Sordariomycetidae</taxon>
        <taxon>Sordariales</taxon>
        <taxon>Sordariaceae</taxon>
        <taxon>Pseudoneurospora</taxon>
    </lineage>
</organism>
<evidence type="ECO:0000313" key="3">
    <source>
        <dbReference type="Proteomes" id="UP001303222"/>
    </source>
</evidence>
<keyword evidence="3" id="KW-1185">Reference proteome</keyword>
<reference evidence="2" key="1">
    <citation type="journal article" date="2023" name="Mol. Phylogenet. Evol.">
        <title>Genome-scale phylogeny and comparative genomics of the fungal order Sordariales.</title>
        <authorList>
            <person name="Hensen N."/>
            <person name="Bonometti L."/>
            <person name="Westerberg I."/>
            <person name="Brannstrom I.O."/>
            <person name="Guillou S."/>
            <person name="Cros-Aarteil S."/>
            <person name="Calhoun S."/>
            <person name="Haridas S."/>
            <person name="Kuo A."/>
            <person name="Mondo S."/>
            <person name="Pangilinan J."/>
            <person name="Riley R."/>
            <person name="LaButti K."/>
            <person name="Andreopoulos B."/>
            <person name="Lipzen A."/>
            <person name="Chen C."/>
            <person name="Yan M."/>
            <person name="Daum C."/>
            <person name="Ng V."/>
            <person name="Clum A."/>
            <person name="Steindorff A."/>
            <person name="Ohm R.A."/>
            <person name="Martin F."/>
            <person name="Silar P."/>
            <person name="Natvig D.O."/>
            <person name="Lalanne C."/>
            <person name="Gautier V."/>
            <person name="Ament-Velasquez S.L."/>
            <person name="Kruys A."/>
            <person name="Hutchinson M.I."/>
            <person name="Powell A.J."/>
            <person name="Barry K."/>
            <person name="Miller A.N."/>
            <person name="Grigoriev I.V."/>
            <person name="Debuchy R."/>
            <person name="Gladieux P."/>
            <person name="Hiltunen Thoren M."/>
            <person name="Johannesson H."/>
        </authorList>
    </citation>
    <scope>NUCLEOTIDE SEQUENCE</scope>
    <source>
        <strain evidence="2">CBS 626.80</strain>
    </source>
</reference>
<name>A0AAN6P0Q7_9PEZI</name>
<keyword evidence="1" id="KW-0472">Membrane</keyword>
<accession>A0AAN6P0Q7</accession>
<keyword evidence="1" id="KW-0812">Transmembrane</keyword>
<dbReference type="EMBL" id="MU859105">
    <property type="protein sequence ID" value="KAK3953412.1"/>
    <property type="molecule type" value="Genomic_DNA"/>
</dbReference>
<sequence>MGAVFDRGLDDLAENAAPVSKTVFLLPSPSSAPFHLRQAQLSRLGIHYTRCLPLPFTPDTYSIYLVLLTGRCGWFLGGVVGFSKHQKGLKI</sequence>
<feature type="transmembrane region" description="Helical" evidence="1">
    <location>
        <begin position="61"/>
        <end position="82"/>
    </location>
</feature>